<evidence type="ECO:0000313" key="5">
    <source>
        <dbReference type="Proteomes" id="UP000323733"/>
    </source>
</evidence>
<dbReference type="EMBL" id="FPAO01000002">
    <property type="protein sequence ID" value="SFT44839.1"/>
    <property type="molecule type" value="Genomic_DNA"/>
</dbReference>
<organism evidence="3 5">
    <name type="scientific">Methanosarcina thermophila</name>
    <dbReference type="NCBI Taxonomy" id="2210"/>
    <lineage>
        <taxon>Archaea</taxon>
        <taxon>Methanobacteriati</taxon>
        <taxon>Methanobacteriota</taxon>
        <taxon>Stenosarchaea group</taxon>
        <taxon>Methanomicrobia</taxon>
        <taxon>Methanosarcinales</taxon>
        <taxon>Methanosarcinaceae</taxon>
        <taxon>Methanosarcina</taxon>
    </lineage>
</organism>
<reference evidence="2 4" key="1">
    <citation type="submission" date="2016-09" db="EMBL/GenBank/DDBJ databases">
        <title>Complete Genome Sequence of Methanosarcina thermophila MT-1.</title>
        <authorList>
            <person name="Kouzuma A."/>
        </authorList>
    </citation>
    <scope>NUCLEOTIDE SEQUENCE [LARGE SCALE GENOMIC DNA]</scope>
    <source>
        <strain evidence="2 4">MT-1</strain>
    </source>
</reference>
<gene>
    <name evidence="2" type="ORF">MESMT1_2430</name>
    <name evidence="3" type="ORF">SAMN02910340_00752</name>
</gene>
<reference evidence="3 5" key="2">
    <citation type="submission" date="2016-10" db="EMBL/GenBank/DDBJ databases">
        <authorList>
            <person name="Varghese N."/>
            <person name="Submissions S."/>
        </authorList>
    </citation>
    <scope>NUCLEOTIDE SEQUENCE [LARGE SCALE GENOMIC DNA]</scope>
    <source>
        <strain evidence="3 5">DSM 11855</strain>
    </source>
</reference>
<dbReference type="EMBL" id="AP017646">
    <property type="protein sequence ID" value="BAW30360.1"/>
    <property type="molecule type" value="Genomic_DNA"/>
</dbReference>
<keyword evidence="5" id="KW-1185">Reference proteome</keyword>
<keyword evidence="1" id="KW-0812">Transmembrane</keyword>
<dbReference type="Proteomes" id="UP000265557">
    <property type="component" value="Chromosome"/>
</dbReference>
<dbReference type="AlphaFoldDB" id="A0A1I6Y2N6"/>
<keyword evidence="1" id="KW-0472">Membrane</keyword>
<proteinExistence type="predicted"/>
<feature type="transmembrane region" description="Helical" evidence="1">
    <location>
        <begin position="16"/>
        <end position="36"/>
    </location>
</feature>
<sequence>MLKIGNHNLHSLNSDMANFLHFIIILIVCTLLGYLSNDLMNGTRTGIFMGIGFVIGNILVKRRERRKQEVEKEH</sequence>
<evidence type="ECO:0000313" key="2">
    <source>
        <dbReference type="EMBL" id="BAW30360.1"/>
    </source>
</evidence>
<accession>A0A3G9CYX3</accession>
<keyword evidence="1" id="KW-1133">Transmembrane helix</keyword>
<feature type="transmembrane region" description="Helical" evidence="1">
    <location>
        <begin position="42"/>
        <end position="60"/>
    </location>
</feature>
<accession>A0A1I6Y2N6</accession>
<evidence type="ECO:0000313" key="4">
    <source>
        <dbReference type="Proteomes" id="UP000265557"/>
    </source>
</evidence>
<evidence type="ECO:0000256" key="1">
    <source>
        <dbReference type="SAM" id="Phobius"/>
    </source>
</evidence>
<dbReference type="Proteomes" id="UP000323733">
    <property type="component" value="Unassembled WGS sequence"/>
</dbReference>
<protein>
    <submittedName>
        <fullName evidence="3">Uncharacterized protein</fullName>
    </submittedName>
</protein>
<evidence type="ECO:0000313" key="3">
    <source>
        <dbReference type="EMBL" id="SFT44839.1"/>
    </source>
</evidence>
<name>A0A1I6Y2N6_METTE</name>